<dbReference type="AlphaFoldDB" id="A0A0F9J761"/>
<dbReference type="InterPro" id="IPR052155">
    <property type="entry name" value="Biofilm_reg_signaling"/>
</dbReference>
<feature type="non-terminal residue" evidence="6">
    <location>
        <position position="1111"/>
    </location>
</feature>
<keyword evidence="2" id="KW-0418">Kinase</keyword>
<dbReference type="PROSITE" id="PS50110">
    <property type="entry name" value="RESPONSE_REGULATORY"/>
    <property type="match status" value="1"/>
</dbReference>
<feature type="domain" description="PAC" evidence="5">
    <location>
        <begin position="948"/>
        <end position="1001"/>
    </location>
</feature>
<gene>
    <name evidence="6" type="ORF">LCGC14_1489440</name>
</gene>
<evidence type="ECO:0000259" key="4">
    <source>
        <dbReference type="PROSITE" id="PS50112"/>
    </source>
</evidence>
<dbReference type="CDD" id="cd00130">
    <property type="entry name" value="PAS"/>
    <property type="match status" value="2"/>
</dbReference>
<dbReference type="CDD" id="cd00156">
    <property type="entry name" value="REC"/>
    <property type="match status" value="1"/>
</dbReference>
<accession>A0A0F9J761</accession>
<feature type="domain" description="Response regulatory" evidence="3">
    <location>
        <begin position="14"/>
        <end position="128"/>
    </location>
</feature>
<evidence type="ECO:0000259" key="3">
    <source>
        <dbReference type="PROSITE" id="PS50110"/>
    </source>
</evidence>
<dbReference type="InterPro" id="IPR000700">
    <property type="entry name" value="PAS-assoc_C"/>
</dbReference>
<dbReference type="SUPFAM" id="SSF55781">
    <property type="entry name" value="GAF domain-like"/>
    <property type="match status" value="2"/>
</dbReference>
<dbReference type="Pfam" id="PF00072">
    <property type="entry name" value="Response_reg"/>
    <property type="match status" value="1"/>
</dbReference>
<feature type="domain" description="PAS" evidence="4">
    <location>
        <begin position="551"/>
        <end position="621"/>
    </location>
</feature>
<dbReference type="PANTHER" id="PTHR44757:SF2">
    <property type="entry name" value="BIOFILM ARCHITECTURE MAINTENANCE PROTEIN MBAA"/>
    <property type="match status" value="1"/>
</dbReference>
<dbReference type="GO" id="GO:0016301">
    <property type="term" value="F:kinase activity"/>
    <property type="evidence" value="ECO:0007669"/>
    <property type="project" value="UniProtKB-KW"/>
</dbReference>
<dbReference type="Gene3D" id="3.30.450.40">
    <property type="match status" value="2"/>
</dbReference>
<dbReference type="NCBIfam" id="TIGR00229">
    <property type="entry name" value="sensory_box"/>
    <property type="match status" value="2"/>
</dbReference>
<evidence type="ECO:0000256" key="2">
    <source>
        <dbReference type="ARBA" id="ARBA00022777"/>
    </source>
</evidence>
<comment type="caution">
    <text evidence="6">The sequence shown here is derived from an EMBL/GenBank/DDBJ whole genome shotgun (WGS) entry which is preliminary data.</text>
</comment>
<dbReference type="Gene3D" id="3.30.450.20">
    <property type="entry name" value="PAS domain"/>
    <property type="match status" value="3"/>
</dbReference>
<dbReference type="Pfam" id="PF08447">
    <property type="entry name" value="PAS_3"/>
    <property type="match status" value="1"/>
</dbReference>
<sequence length="1111" mass="127498">MIVNESLQKEAKERILIIDDDEDIRYSTTLFLKKHNYKIEVAKDGQDGLEKIAEKFYNLVILDIKLPDIDGNELIILIKEKRPDTEIIMITGAADINSAIKSLNAGVSAYLNKPLNLDELLAHIRNSIEKQRLINDKRKAERALRMSQQVLALKTRISAIFLTISDEGIYHETLSLVLKELKSKYGVFGYIDENGDYICPSMTRDVWEECDVPNKEIIYPRKSWSSGNTIWGRALISGEPIYLNNPFKVPKGHIQINRTFAAPIRYKDEVIGLILVGNKKTDYDDNDVKLLESITEYIAPILHARLQRDLEEKQRKRAEHDLGERVKELMCLYSISRLIENTEISIEQFFTKLLTFIPPAWQFPEVTCAKITYKERIFKTENFQEAQWKQIAEFKEEGKKVGTVEIIYFEEMPEFDEGPFLNEERDLINGIAEHLSIFIERKRTEKQIADLAKFPSENPNPVLRVTRERVFYTNKKGGSLFNVKKGDKIPRMLEEEVCTAFDMNTVNKVEIELNNCTYSLIITPIIEEGYLNIYGMDITERKKAEQEIKESEAKFRALFNNTNDSIFIHERGRHFIEVNKTACERLGYSKEELLKLAPKDIIPPGYKIDLQTKIKSLYEKGELVVESEHMSKDGDRIPVEINSRIFNYRGKNTIISTARDITKRKIVELEIQQRTIEISALFKASRAILEYNDSNKATRAIFDSCVEILGVSVGYITLLAADQEKHQKVFLNPRGVECKVVPNLHLPLRGFRSEVIQYKKALYHNDIPNSDWAKLMPKGHISIKNIMVAPLIINNKVQGLFGLGNKEGDFNDEDTRLVTAFAELASIALLNTQTLDSLEKSEEKYRNLSNILEQKVEERSLELAAIYEYAPIMLILLDKERRVLKVNKATLEFAKHIEQKIIGLRSGEALRCLNSLDDPRGCGFGQECQTCKFRIAFLDSFKTGKKYIDVEIKLPFMRNGEKVELNLLVSTIPLIIHDERLVLASINDITSLKKAEKKLQKSEEKVLNLINNISDVLIEASMDGIITFISPQIYNIVNYKPDELMGQDLLNLSHPEDKRMLETFIRSAINSGDLIDINLRILHKKGFYVPISIRGTLVKTDDELKIFAVVS</sequence>
<dbReference type="InterPro" id="IPR001789">
    <property type="entry name" value="Sig_transdc_resp-reg_receiver"/>
</dbReference>
<dbReference type="SUPFAM" id="SSF52172">
    <property type="entry name" value="CheY-like"/>
    <property type="match status" value="1"/>
</dbReference>
<dbReference type="SUPFAM" id="SSF55785">
    <property type="entry name" value="PYP-like sensor domain (PAS domain)"/>
    <property type="match status" value="2"/>
</dbReference>
<feature type="domain" description="PAC" evidence="5">
    <location>
        <begin position="623"/>
        <end position="673"/>
    </location>
</feature>
<dbReference type="InterPro" id="IPR011006">
    <property type="entry name" value="CheY-like_superfamily"/>
</dbReference>
<keyword evidence="1" id="KW-0808">Transferase</keyword>
<name>A0A0F9J761_9ZZZZ</name>
<dbReference type="Pfam" id="PF13185">
    <property type="entry name" value="GAF_2"/>
    <property type="match status" value="2"/>
</dbReference>
<dbReference type="Pfam" id="PF13426">
    <property type="entry name" value="PAS_9"/>
    <property type="match status" value="1"/>
</dbReference>
<dbReference type="SMART" id="SM00448">
    <property type="entry name" value="REC"/>
    <property type="match status" value="1"/>
</dbReference>
<dbReference type="InterPro" id="IPR029016">
    <property type="entry name" value="GAF-like_dom_sf"/>
</dbReference>
<dbReference type="Gene3D" id="3.40.50.2300">
    <property type="match status" value="1"/>
</dbReference>
<dbReference type="EMBL" id="LAZR01010694">
    <property type="protein sequence ID" value="KKM65619.1"/>
    <property type="molecule type" value="Genomic_DNA"/>
</dbReference>
<dbReference type="PANTHER" id="PTHR44757">
    <property type="entry name" value="DIGUANYLATE CYCLASE DGCP"/>
    <property type="match status" value="1"/>
</dbReference>
<dbReference type="InterPro" id="IPR013655">
    <property type="entry name" value="PAS_fold_3"/>
</dbReference>
<proteinExistence type="predicted"/>
<protein>
    <recommendedName>
        <fullName evidence="7">PAS domain S-box protein</fullName>
    </recommendedName>
</protein>
<dbReference type="InterPro" id="IPR000014">
    <property type="entry name" value="PAS"/>
</dbReference>
<dbReference type="SMART" id="SM00065">
    <property type="entry name" value="GAF"/>
    <property type="match status" value="2"/>
</dbReference>
<dbReference type="InterPro" id="IPR003018">
    <property type="entry name" value="GAF"/>
</dbReference>
<organism evidence="6">
    <name type="scientific">marine sediment metagenome</name>
    <dbReference type="NCBI Taxonomy" id="412755"/>
    <lineage>
        <taxon>unclassified sequences</taxon>
        <taxon>metagenomes</taxon>
        <taxon>ecological metagenomes</taxon>
    </lineage>
</organism>
<dbReference type="GO" id="GO:0000160">
    <property type="term" value="P:phosphorelay signal transduction system"/>
    <property type="evidence" value="ECO:0007669"/>
    <property type="project" value="InterPro"/>
</dbReference>
<dbReference type="PROSITE" id="PS50113">
    <property type="entry name" value="PAC"/>
    <property type="match status" value="2"/>
</dbReference>
<evidence type="ECO:0000259" key="5">
    <source>
        <dbReference type="PROSITE" id="PS50113"/>
    </source>
</evidence>
<evidence type="ECO:0000256" key="1">
    <source>
        <dbReference type="ARBA" id="ARBA00022679"/>
    </source>
</evidence>
<reference evidence="6" key="1">
    <citation type="journal article" date="2015" name="Nature">
        <title>Complex archaea that bridge the gap between prokaryotes and eukaryotes.</title>
        <authorList>
            <person name="Spang A."/>
            <person name="Saw J.H."/>
            <person name="Jorgensen S.L."/>
            <person name="Zaremba-Niedzwiedzka K."/>
            <person name="Martijn J."/>
            <person name="Lind A.E."/>
            <person name="van Eijk R."/>
            <person name="Schleper C."/>
            <person name="Guy L."/>
            <person name="Ettema T.J."/>
        </authorList>
    </citation>
    <scope>NUCLEOTIDE SEQUENCE</scope>
</reference>
<evidence type="ECO:0000313" key="6">
    <source>
        <dbReference type="EMBL" id="KKM65619.1"/>
    </source>
</evidence>
<dbReference type="PROSITE" id="PS50112">
    <property type="entry name" value="PAS"/>
    <property type="match status" value="2"/>
</dbReference>
<evidence type="ECO:0008006" key="7">
    <source>
        <dbReference type="Google" id="ProtNLM"/>
    </source>
</evidence>
<dbReference type="SMART" id="SM00091">
    <property type="entry name" value="PAS"/>
    <property type="match status" value="3"/>
</dbReference>
<feature type="domain" description="PAS" evidence="4">
    <location>
        <begin position="1002"/>
        <end position="1072"/>
    </location>
</feature>
<dbReference type="InterPro" id="IPR035965">
    <property type="entry name" value="PAS-like_dom_sf"/>
</dbReference>